<comment type="caution">
    <text evidence="1">The sequence shown here is derived from an EMBL/GenBank/DDBJ whole genome shotgun (WGS) entry which is preliminary data.</text>
</comment>
<protein>
    <submittedName>
        <fullName evidence="1">Uncharacterized protein</fullName>
    </submittedName>
</protein>
<reference evidence="1" key="1">
    <citation type="submission" date="2012-11" db="EMBL/GenBank/DDBJ databases">
        <title>Dependencies among metagenomic species, viruses, plasmids and units of genetic variation.</title>
        <authorList>
            <person name="Nielsen H.B."/>
            <person name="Almeida M."/>
            <person name="Juncker A.S."/>
            <person name="Rasmussen S."/>
            <person name="Li J."/>
            <person name="Sunagawa S."/>
            <person name="Plichta D."/>
            <person name="Gautier L."/>
            <person name="Le Chatelier E."/>
            <person name="Peletier E."/>
            <person name="Bonde I."/>
            <person name="Nielsen T."/>
            <person name="Manichanh C."/>
            <person name="Arumugam M."/>
            <person name="Batto J."/>
            <person name="Santos M.B.Q.D."/>
            <person name="Blom N."/>
            <person name="Borruel N."/>
            <person name="Burgdorf K.S."/>
            <person name="Boumezbeur F."/>
            <person name="Casellas F."/>
            <person name="Dore J."/>
            <person name="Guarner F."/>
            <person name="Hansen T."/>
            <person name="Hildebrand F."/>
            <person name="Kaas R.S."/>
            <person name="Kennedy S."/>
            <person name="Kristiansen K."/>
            <person name="Kultima J.R."/>
            <person name="Leonard P."/>
            <person name="Levenez F."/>
            <person name="Lund O."/>
            <person name="Moumen B."/>
            <person name="Le Paslier D."/>
            <person name="Pons N."/>
            <person name="Pedersen O."/>
            <person name="Prifti E."/>
            <person name="Qin J."/>
            <person name="Raes J."/>
            <person name="Tap J."/>
            <person name="Tims S."/>
            <person name="Ussery D.W."/>
            <person name="Yamada T."/>
            <person name="MetaHit consortium"/>
            <person name="Renault P."/>
            <person name="Sicheritz-Ponten T."/>
            <person name="Bork P."/>
            <person name="Wang J."/>
            <person name="Brunak S."/>
            <person name="Ehrlich S.D."/>
        </authorList>
    </citation>
    <scope>NUCLEOTIDE SEQUENCE [LARGE SCALE GENOMIC DNA]</scope>
</reference>
<dbReference type="EMBL" id="CBBD010000050">
    <property type="protein sequence ID" value="CDA11224.1"/>
    <property type="molecule type" value="Genomic_DNA"/>
</dbReference>
<dbReference type="Proteomes" id="UP000017980">
    <property type="component" value="Unassembled WGS sequence"/>
</dbReference>
<evidence type="ECO:0000313" key="2">
    <source>
        <dbReference type="Proteomes" id="UP000017980"/>
    </source>
</evidence>
<sequence>MKSMGEFQQDKQYVFSYRKFLRDTLDTSARWPKLANGQPIKVISEDTGLVYVDLIPGAYPTEFSIVAKWCEESYDFDFEYVDKTKEVYEGIKDRLYSKEDKTEFVFVKHENFKGKLNKILNYLQSKGYQICTEVYLKDHVEIRMYSLLHNKHLKIESSGIDNYSVDYYKEIEAI</sequence>
<dbReference type="RefSeq" id="WP_022072381.1">
    <property type="nucleotide sequence ID" value="NZ_HF999329.1"/>
</dbReference>
<dbReference type="AlphaFoldDB" id="R5XFN3"/>
<proteinExistence type="predicted"/>
<organism evidence="1 2">
    <name type="scientific">Intestinibacter bartlettii CAG:1329</name>
    <dbReference type="NCBI Taxonomy" id="1263063"/>
    <lineage>
        <taxon>Bacteria</taxon>
        <taxon>Bacillati</taxon>
        <taxon>Bacillota</taxon>
        <taxon>Clostridia</taxon>
        <taxon>Peptostreptococcales</taxon>
        <taxon>Peptostreptococcaceae</taxon>
        <taxon>Intestinibacter</taxon>
    </lineage>
</organism>
<accession>R5XFN3</accession>
<gene>
    <name evidence="1" type="ORF">BN488_02251</name>
</gene>
<evidence type="ECO:0000313" key="1">
    <source>
        <dbReference type="EMBL" id="CDA11224.1"/>
    </source>
</evidence>
<name>R5XFN3_9FIRM</name>